<dbReference type="Proteomes" id="UP000036061">
    <property type="component" value="Chromosome"/>
</dbReference>
<dbReference type="GO" id="GO:0080032">
    <property type="term" value="F:methyl jasmonate esterase activity"/>
    <property type="evidence" value="ECO:0007669"/>
    <property type="project" value="TreeGrafter"/>
</dbReference>
<dbReference type="Pfam" id="PF12697">
    <property type="entry name" value="Abhydrolase_6"/>
    <property type="match status" value="1"/>
</dbReference>
<organism evidence="2 3">
    <name type="scientific">Brevibacillus brevis</name>
    <name type="common">Bacillus brevis</name>
    <dbReference type="NCBI Taxonomy" id="1393"/>
    <lineage>
        <taxon>Bacteria</taxon>
        <taxon>Bacillati</taxon>
        <taxon>Bacillota</taxon>
        <taxon>Bacilli</taxon>
        <taxon>Bacillales</taxon>
        <taxon>Paenibacillaceae</taxon>
        <taxon>Brevibacillus</taxon>
    </lineage>
</organism>
<name>A0A2Z4MD41_BREBE</name>
<dbReference type="InterPro" id="IPR000073">
    <property type="entry name" value="AB_hydrolase_1"/>
</dbReference>
<accession>A0A2Z4MD41</accession>
<dbReference type="InterPro" id="IPR029058">
    <property type="entry name" value="AB_hydrolase_fold"/>
</dbReference>
<sequence>MSTYVLVHGAWQGEWVWELVKPELESLGHKVVTMDLPGSGQDMTPPQEVTLDLYVEKVANLIKQQKEKVILVGHSMGGLVITQTAEHVHDKIEKLVYLCAFLPKNGESLVGKSEGEKGPQFTLNEEDMTLVPKPETVEQTFFNVVEDDALRLSSMKRCRPQALAPFTQPVQITEEKFGSVDRIYIETTLDNAIPIDFQRRMNTETPCSKVITLEADHAPFLSKTEELVNHLDQVSKS</sequence>
<dbReference type="GO" id="GO:0009696">
    <property type="term" value="P:salicylic acid metabolic process"/>
    <property type="evidence" value="ECO:0007669"/>
    <property type="project" value="TreeGrafter"/>
</dbReference>
<dbReference type="PANTHER" id="PTHR10992:SF1032">
    <property type="entry name" value="METHYLESTERASE 17"/>
    <property type="match status" value="1"/>
</dbReference>
<evidence type="ECO:0000259" key="1">
    <source>
        <dbReference type="Pfam" id="PF12697"/>
    </source>
</evidence>
<keyword evidence="2" id="KW-0378">Hydrolase</keyword>
<dbReference type="InterPro" id="IPR045889">
    <property type="entry name" value="MES/HNL"/>
</dbReference>
<feature type="domain" description="AB hydrolase-1" evidence="1">
    <location>
        <begin position="5"/>
        <end position="228"/>
    </location>
</feature>
<dbReference type="AlphaFoldDB" id="A0A2Z4MD41"/>
<dbReference type="RefSeq" id="WP_048031265.1">
    <property type="nucleotide sequence ID" value="NZ_CP030117.1"/>
</dbReference>
<evidence type="ECO:0000313" key="3">
    <source>
        <dbReference type="Proteomes" id="UP000036061"/>
    </source>
</evidence>
<dbReference type="GO" id="GO:0009694">
    <property type="term" value="P:jasmonic acid metabolic process"/>
    <property type="evidence" value="ECO:0007669"/>
    <property type="project" value="TreeGrafter"/>
</dbReference>
<dbReference type="GO" id="GO:0080030">
    <property type="term" value="F:methyl indole-3-acetate esterase activity"/>
    <property type="evidence" value="ECO:0007669"/>
    <property type="project" value="TreeGrafter"/>
</dbReference>
<dbReference type="GO" id="GO:0080031">
    <property type="term" value="F:methyl salicylate esterase activity"/>
    <property type="evidence" value="ECO:0007669"/>
    <property type="project" value="TreeGrafter"/>
</dbReference>
<dbReference type="PANTHER" id="PTHR10992">
    <property type="entry name" value="METHYLESTERASE FAMILY MEMBER"/>
    <property type="match status" value="1"/>
</dbReference>
<dbReference type="PRINTS" id="PR00111">
    <property type="entry name" value="ABHYDROLASE"/>
</dbReference>
<proteinExistence type="predicted"/>
<gene>
    <name evidence="2" type="ORF">AB432_004735</name>
</gene>
<dbReference type="SUPFAM" id="SSF53474">
    <property type="entry name" value="alpha/beta-Hydrolases"/>
    <property type="match status" value="1"/>
</dbReference>
<evidence type="ECO:0000313" key="2">
    <source>
        <dbReference type="EMBL" id="AWX54384.1"/>
    </source>
</evidence>
<dbReference type="EMBL" id="CP030117">
    <property type="protein sequence ID" value="AWX54384.1"/>
    <property type="molecule type" value="Genomic_DNA"/>
</dbReference>
<reference evidence="2 3" key="1">
    <citation type="journal article" date="2015" name="Genome Announc.">
        <title>Draft Genome Sequence of Brevibacillus brevis DZQ7, a Plant Growth-Promoting Rhizobacterium with Broad-Spectrum Antimicrobial Activity.</title>
        <authorList>
            <person name="Hou Q."/>
            <person name="Wang C."/>
            <person name="Hou X."/>
            <person name="Xia Z."/>
            <person name="Ye J."/>
            <person name="Liu K."/>
            <person name="Liu H."/>
            <person name="Wang J."/>
            <person name="Guo H."/>
            <person name="Yu X."/>
            <person name="Yang Y."/>
            <person name="Du B."/>
            <person name="Ding Y."/>
        </authorList>
    </citation>
    <scope>NUCLEOTIDE SEQUENCE [LARGE SCALE GENOMIC DNA]</scope>
    <source>
        <strain evidence="2 3">DZQ7</strain>
    </source>
</reference>
<protein>
    <submittedName>
        <fullName evidence="2">Alpha/beta fold hydrolase</fullName>
    </submittedName>
</protein>
<dbReference type="Gene3D" id="3.40.50.1820">
    <property type="entry name" value="alpha/beta hydrolase"/>
    <property type="match status" value="1"/>
</dbReference>